<keyword evidence="3" id="KW-1185">Reference proteome</keyword>
<evidence type="ECO:0000313" key="3">
    <source>
        <dbReference type="Proteomes" id="UP000253782"/>
    </source>
</evidence>
<dbReference type="RefSeq" id="WP_114843683.1">
    <property type="nucleotide sequence ID" value="NZ_JBHSPE010000001.1"/>
</dbReference>
<dbReference type="Pfam" id="PF09831">
    <property type="entry name" value="DUF2058"/>
    <property type="match status" value="1"/>
</dbReference>
<comment type="caution">
    <text evidence="2">The sequence shown here is derived from an EMBL/GenBank/DDBJ whole genome shotgun (WGS) entry which is preliminary data.</text>
</comment>
<name>A0A369URZ8_9GAMM</name>
<dbReference type="InterPro" id="IPR018636">
    <property type="entry name" value="DUF2058"/>
</dbReference>
<organism evidence="2 3">
    <name type="scientific">Dyella tabacisoli</name>
    <dbReference type="NCBI Taxonomy" id="2282381"/>
    <lineage>
        <taxon>Bacteria</taxon>
        <taxon>Pseudomonadati</taxon>
        <taxon>Pseudomonadota</taxon>
        <taxon>Gammaproteobacteria</taxon>
        <taxon>Lysobacterales</taxon>
        <taxon>Rhodanobacteraceae</taxon>
        <taxon>Dyella</taxon>
    </lineage>
</organism>
<protein>
    <submittedName>
        <fullName evidence="2">DUF2058 domain-containing protein</fullName>
    </submittedName>
</protein>
<dbReference type="AlphaFoldDB" id="A0A369URZ8"/>
<dbReference type="OrthoDB" id="5294470at2"/>
<gene>
    <name evidence="2" type="ORF">DVJ77_01430</name>
</gene>
<evidence type="ECO:0000256" key="1">
    <source>
        <dbReference type="SAM" id="MobiDB-lite"/>
    </source>
</evidence>
<reference evidence="2 3" key="1">
    <citation type="submission" date="2018-07" db="EMBL/GenBank/DDBJ databases">
        <title>Dyella tabacisoli L4-6T, whole genome shotgun sequence.</title>
        <authorList>
            <person name="Zhou X.-K."/>
            <person name="Li W.-J."/>
            <person name="Duan Y.-Q."/>
        </authorList>
    </citation>
    <scope>NUCLEOTIDE SEQUENCE [LARGE SCALE GENOMIC DNA]</scope>
    <source>
        <strain evidence="2 3">L4-6</strain>
    </source>
</reference>
<feature type="region of interest" description="Disordered" evidence="1">
    <location>
        <begin position="1"/>
        <end position="65"/>
    </location>
</feature>
<dbReference type="Proteomes" id="UP000253782">
    <property type="component" value="Unassembled WGS sequence"/>
</dbReference>
<accession>A0A369URZ8</accession>
<evidence type="ECO:0000313" key="2">
    <source>
        <dbReference type="EMBL" id="RDD83291.1"/>
    </source>
</evidence>
<dbReference type="EMBL" id="QQAH01000001">
    <property type="protein sequence ID" value="RDD83291.1"/>
    <property type="molecule type" value="Genomic_DNA"/>
</dbReference>
<proteinExistence type="predicted"/>
<sequence>MAESLRDQLLKSGIVKQVTEQKRPSPQQGGKPPYKGSKPQGGGNKPQGARPPHKGHVPGKSQDEIDLARAYAIRAQTEAGERKRAEQEAAELARIKRERKQKIQQLLSGNVLNKADADQVRHFEYGGKIRRMHVDAAQLAALNAGELGVVQQAGRYLLVSREVAEQVRDLDAQQLALLVEPGATGVGDDGVPDDLMW</sequence>